<proteinExistence type="predicted"/>
<gene>
    <name evidence="1" type="ORF">JJ685_13405</name>
</gene>
<dbReference type="AlphaFoldDB" id="A0A937CT43"/>
<evidence type="ECO:0000313" key="2">
    <source>
        <dbReference type="Proteomes" id="UP000599109"/>
    </source>
</evidence>
<sequence>MWRSEMTEPAASAGGIRGMAPMVDAYDGWKDADAAARAIEREVKETWRRYERGVGAAPSKELLREAACLRHAAREKLMDVLGLLHAVGRMQPALRAVTA</sequence>
<accession>A0A937CT43</accession>
<dbReference type="RefSeq" id="WP_201674778.1">
    <property type="nucleotide sequence ID" value="NZ_JAEQNE010000003.1"/>
</dbReference>
<evidence type="ECO:0000313" key="1">
    <source>
        <dbReference type="EMBL" id="MBL0392130.1"/>
    </source>
</evidence>
<name>A0A937CT43_9BURK</name>
<dbReference type="EMBL" id="JAEQNE010000003">
    <property type="protein sequence ID" value="MBL0392130.1"/>
    <property type="molecule type" value="Genomic_DNA"/>
</dbReference>
<organism evidence="1 2">
    <name type="scientific">Ramlibacter monticola</name>
    <dbReference type="NCBI Taxonomy" id="1926872"/>
    <lineage>
        <taxon>Bacteria</taxon>
        <taxon>Pseudomonadati</taxon>
        <taxon>Pseudomonadota</taxon>
        <taxon>Betaproteobacteria</taxon>
        <taxon>Burkholderiales</taxon>
        <taxon>Comamonadaceae</taxon>
        <taxon>Ramlibacter</taxon>
    </lineage>
</organism>
<reference evidence="1 2" key="1">
    <citation type="journal article" date="2017" name="Int. J. Syst. Evol. Microbiol.">
        <title>Ramlibacter monticola sp. nov., isolated from forest soil.</title>
        <authorList>
            <person name="Chaudhary D.K."/>
            <person name="Kim J."/>
        </authorList>
    </citation>
    <scope>NUCLEOTIDE SEQUENCE [LARGE SCALE GENOMIC DNA]</scope>
    <source>
        <strain evidence="1 2">KACC 19175</strain>
    </source>
</reference>
<dbReference type="Proteomes" id="UP000599109">
    <property type="component" value="Unassembled WGS sequence"/>
</dbReference>
<comment type="caution">
    <text evidence="1">The sequence shown here is derived from an EMBL/GenBank/DDBJ whole genome shotgun (WGS) entry which is preliminary data.</text>
</comment>
<protein>
    <submittedName>
        <fullName evidence="1">Uncharacterized protein</fullName>
    </submittedName>
</protein>
<keyword evidence="2" id="KW-1185">Reference proteome</keyword>